<accession>A0AAE0YN93</accession>
<proteinExistence type="predicted"/>
<protein>
    <submittedName>
        <fullName evidence="1">Uncharacterized protein</fullName>
    </submittedName>
</protein>
<organism evidence="1 2">
    <name type="scientific">Elysia crispata</name>
    <name type="common">lettuce slug</name>
    <dbReference type="NCBI Taxonomy" id="231223"/>
    <lineage>
        <taxon>Eukaryota</taxon>
        <taxon>Metazoa</taxon>
        <taxon>Spiralia</taxon>
        <taxon>Lophotrochozoa</taxon>
        <taxon>Mollusca</taxon>
        <taxon>Gastropoda</taxon>
        <taxon>Heterobranchia</taxon>
        <taxon>Euthyneura</taxon>
        <taxon>Panpulmonata</taxon>
        <taxon>Sacoglossa</taxon>
        <taxon>Placobranchoidea</taxon>
        <taxon>Plakobranchidae</taxon>
        <taxon>Elysia</taxon>
    </lineage>
</organism>
<evidence type="ECO:0000313" key="2">
    <source>
        <dbReference type="Proteomes" id="UP001283361"/>
    </source>
</evidence>
<name>A0AAE0YN93_9GAST</name>
<gene>
    <name evidence="1" type="ORF">RRG08_023978</name>
</gene>
<reference evidence="1" key="1">
    <citation type="journal article" date="2023" name="G3 (Bethesda)">
        <title>A reference genome for the long-term kleptoplast-retaining sea slug Elysia crispata morphotype clarki.</title>
        <authorList>
            <person name="Eastman K.E."/>
            <person name="Pendleton A.L."/>
            <person name="Shaikh M.A."/>
            <person name="Suttiyut T."/>
            <person name="Ogas R."/>
            <person name="Tomko P."/>
            <person name="Gavelis G."/>
            <person name="Widhalm J.R."/>
            <person name="Wisecaver J.H."/>
        </authorList>
    </citation>
    <scope>NUCLEOTIDE SEQUENCE</scope>
    <source>
        <strain evidence="1">ECLA1</strain>
    </source>
</reference>
<dbReference type="Proteomes" id="UP001283361">
    <property type="component" value="Unassembled WGS sequence"/>
</dbReference>
<dbReference type="AlphaFoldDB" id="A0AAE0YN93"/>
<keyword evidence="2" id="KW-1185">Reference proteome</keyword>
<sequence>MGLVATFYKTINCGCRELNASRTRLEQECASRKGRNRRMTWMTSDLFVIATINSRSFETSDEKIAGTCGDNVFFSLVLDPLFFGPSLAYQTTQQRPELLWGRS</sequence>
<evidence type="ECO:0000313" key="1">
    <source>
        <dbReference type="EMBL" id="KAK3751221.1"/>
    </source>
</evidence>
<dbReference type="EMBL" id="JAWDGP010005834">
    <property type="protein sequence ID" value="KAK3751221.1"/>
    <property type="molecule type" value="Genomic_DNA"/>
</dbReference>
<comment type="caution">
    <text evidence="1">The sequence shown here is derived from an EMBL/GenBank/DDBJ whole genome shotgun (WGS) entry which is preliminary data.</text>
</comment>